<comment type="catalytic activity">
    <reaction evidence="2">
        <text>2 GTP = 3',3'-c-di-GMP + 2 diphosphate</text>
        <dbReference type="Rhea" id="RHEA:24898"/>
        <dbReference type="ChEBI" id="CHEBI:33019"/>
        <dbReference type="ChEBI" id="CHEBI:37565"/>
        <dbReference type="ChEBI" id="CHEBI:58805"/>
        <dbReference type="EC" id="2.7.7.65"/>
    </reaction>
</comment>
<gene>
    <name evidence="5" type="ORF">DSCW_20700</name>
</gene>
<evidence type="ECO:0000256" key="3">
    <source>
        <dbReference type="SAM" id="Phobius"/>
    </source>
</evidence>
<dbReference type="GO" id="GO:0052621">
    <property type="term" value="F:diguanylate cyclase activity"/>
    <property type="evidence" value="ECO:0007669"/>
    <property type="project" value="UniProtKB-EC"/>
</dbReference>
<dbReference type="NCBIfam" id="TIGR00254">
    <property type="entry name" value="GGDEF"/>
    <property type="match status" value="1"/>
</dbReference>
<keyword evidence="6" id="KW-1185">Reference proteome</keyword>
<dbReference type="Pfam" id="PF00990">
    <property type="entry name" value="GGDEF"/>
    <property type="match status" value="1"/>
</dbReference>
<dbReference type="GO" id="GO:0005886">
    <property type="term" value="C:plasma membrane"/>
    <property type="evidence" value="ECO:0007669"/>
    <property type="project" value="TreeGrafter"/>
</dbReference>
<feature type="transmembrane region" description="Helical" evidence="3">
    <location>
        <begin position="68"/>
        <end position="88"/>
    </location>
</feature>
<dbReference type="Proteomes" id="UP000427769">
    <property type="component" value="Chromosome"/>
</dbReference>
<evidence type="ECO:0000256" key="2">
    <source>
        <dbReference type="ARBA" id="ARBA00034247"/>
    </source>
</evidence>
<feature type="transmembrane region" description="Helical" evidence="3">
    <location>
        <begin position="132"/>
        <end position="150"/>
    </location>
</feature>
<evidence type="ECO:0000259" key="4">
    <source>
        <dbReference type="PROSITE" id="PS50887"/>
    </source>
</evidence>
<feature type="domain" description="GGDEF" evidence="4">
    <location>
        <begin position="253"/>
        <end position="387"/>
    </location>
</feature>
<reference evidence="5 6" key="1">
    <citation type="submission" date="2019-11" db="EMBL/GenBank/DDBJ databases">
        <title>Comparative genomics of hydrocarbon-degrading Desulfosarcina strains.</title>
        <authorList>
            <person name="Watanabe M."/>
            <person name="Kojima H."/>
            <person name="Fukui M."/>
        </authorList>
    </citation>
    <scope>NUCLEOTIDE SEQUENCE [LARGE SCALE GENOMIC DNA]</scope>
    <source>
        <strain evidence="5 6">PP31</strain>
    </source>
</reference>
<dbReference type="GO" id="GO:0043709">
    <property type="term" value="P:cell adhesion involved in single-species biofilm formation"/>
    <property type="evidence" value="ECO:0007669"/>
    <property type="project" value="TreeGrafter"/>
</dbReference>
<accession>A0A5K7Z3W6</accession>
<dbReference type="InterPro" id="IPR000160">
    <property type="entry name" value="GGDEF_dom"/>
</dbReference>
<dbReference type="FunFam" id="3.30.70.270:FF:000001">
    <property type="entry name" value="Diguanylate cyclase domain protein"/>
    <property type="match status" value="1"/>
</dbReference>
<evidence type="ECO:0000313" key="5">
    <source>
        <dbReference type="EMBL" id="BBO74653.1"/>
    </source>
</evidence>
<dbReference type="Gene3D" id="3.30.70.270">
    <property type="match status" value="1"/>
</dbReference>
<dbReference type="InterPro" id="IPR029787">
    <property type="entry name" value="Nucleotide_cyclase"/>
</dbReference>
<dbReference type="InterPro" id="IPR050469">
    <property type="entry name" value="Diguanylate_Cyclase"/>
</dbReference>
<feature type="transmembrane region" description="Helical" evidence="3">
    <location>
        <begin position="179"/>
        <end position="196"/>
    </location>
</feature>
<dbReference type="PANTHER" id="PTHR45138">
    <property type="entry name" value="REGULATORY COMPONENTS OF SENSORY TRANSDUCTION SYSTEM"/>
    <property type="match status" value="1"/>
</dbReference>
<dbReference type="KEGG" id="dwd:DSCW_20700"/>
<evidence type="ECO:0000256" key="1">
    <source>
        <dbReference type="ARBA" id="ARBA00012528"/>
    </source>
</evidence>
<dbReference type="EMBL" id="AP021875">
    <property type="protein sequence ID" value="BBO74653.1"/>
    <property type="molecule type" value="Genomic_DNA"/>
</dbReference>
<proteinExistence type="predicted"/>
<feature type="transmembrane region" description="Helical" evidence="3">
    <location>
        <begin position="100"/>
        <end position="120"/>
    </location>
</feature>
<dbReference type="GO" id="GO:1902201">
    <property type="term" value="P:negative regulation of bacterial-type flagellum-dependent cell motility"/>
    <property type="evidence" value="ECO:0007669"/>
    <property type="project" value="TreeGrafter"/>
</dbReference>
<protein>
    <recommendedName>
        <fullName evidence="1">diguanylate cyclase</fullName>
        <ecNumber evidence="1">2.7.7.65</ecNumber>
    </recommendedName>
</protein>
<sequence>MKGKWAPDFSYRIESVDAMTDRNRDEIDRRVIRDLKTRSTPGIVFYVLLALLILISDDFYHRQPNVSLAFFASILGICLFRLIHLPIYRWTDGTQGQLNRVIFFASVLLTAMIWGFFFVRFMTLDDEHTAKLLMAICTAGLSAGGVVAFVPNLGLSVVFNFSMLVPTVAVMIVRQINLPLALSILLFSIYLVMMTLRANREYWKALENELLLIEKTEELNTLSRIDDLTGLYNRRHFDERLDHEWKKAERVQRPPTLLLCDIDHFKQINDQYGHQAGDEFLKLTASLLRTVFKRNTDLVARYGGEEFIVLMTDIDPDSAYGLAEEMRRRMAEILMPYKGHNISATMSIGVASDTPANATRESLISRADNALYQAKQKGRNRTEMDRSGSFR</sequence>
<dbReference type="AlphaFoldDB" id="A0A5K7Z3W6"/>
<feature type="transmembrane region" description="Helical" evidence="3">
    <location>
        <begin position="39"/>
        <end position="56"/>
    </location>
</feature>
<dbReference type="PROSITE" id="PS50887">
    <property type="entry name" value="GGDEF"/>
    <property type="match status" value="1"/>
</dbReference>
<dbReference type="CDD" id="cd01949">
    <property type="entry name" value="GGDEF"/>
    <property type="match status" value="1"/>
</dbReference>
<keyword evidence="3" id="KW-0812">Transmembrane</keyword>
<name>A0A5K7Z3W6_9BACT</name>
<evidence type="ECO:0000313" key="6">
    <source>
        <dbReference type="Proteomes" id="UP000427769"/>
    </source>
</evidence>
<keyword evidence="3" id="KW-1133">Transmembrane helix</keyword>
<keyword evidence="3" id="KW-0472">Membrane</keyword>
<dbReference type="SUPFAM" id="SSF55073">
    <property type="entry name" value="Nucleotide cyclase"/>
    <property type="match status" value="1"/>
</dbReference>
<dbReference type="SMART" id="SM00267">
    <property type="entry name" value="GGDEF"/>
    <property type="match status" value="1"/>
</dbReference>
<organism evidence="5 6">
    <name type="scientific">Desulfosarcina widdelii</name>
    <dbReference type="NCBI Taxonomy" id="947919"/>
    <lineage>
        <taxon>Bacteria</taxon>
        <taxon>Pseudomonadati</taxon>
        <taxon>Thermodesulfobacteriota</taxon>
        <taxon>Desulfobacteria</taxon>
        <taxon>Desulfobacterales</taxon>
        <taxon>Desulfosarcinaceae</taxon>
        <taxon>Desulfosarcina</taxon>
    </lineage>
</organism>
<dbReference type="EC" id="2.7.7.65" evidence="1"/>
<dbReference type="PANTHER" id="PTHR45138:SF9">
    <property type="entry name" value="DIGUANYLATE CYCLASE DGCM-RELATED"/>
    <property type="match status" value="1"/>
</dbReference>
<dbReference type="InterPro" id="IPR043128">
    <property type="entry name" value="Rev_trsase/Diguanyl_cyclase"/>
</dbReference>